<gene>
    <name evidence="2" type="ORF">CBS1_04040</name>
</gene>
<accession>A0ABX5QR85</accession>
<protein>
    <submittedName>
        <fullName evidence="2">N-acetyltransferase</fullName>
    </submittedName>
</protein>
<name>A0ABX5QR85_9BACT</name>
<dbReference type="EMBL" id="CP026721">
    <property type="protein sequence ID" value="QAV32984.1"/>
    <property type="molecule type" value="Genomic_DNA"/>
</dbReference>
<dbReference type="CDD" id="cd04301">
    <property type="entry name" value="NAT_SF"/>
    <property type="match status" value="1"/>
</dbReference>
<organism evidence="2 3">
    <name type="scientific">Fervidobacterium changbaicum</name>
    <dbReference type="NCBI Taxonomy" id="310769"/>
    <lineage>
        <taxon>Bacteria</taxon>
        <taxon>Thermotogati</taxon>
        <taxon>Thermotogota</taxon>
        <taxon>Thermotogae</taxon>
        <taxon>Thermotogales</taxon>
        <taxon>Fervidobacteriaceae</taxon>
        <taxon>Fervidobacterium</taxon>
    </lineage>
</organism>
<dbReference type="RefSeq" id="WP_090222886.1">
    <property type="nucleotide sequence ID" value="NZ_CP026721.1"/>
</dbReference>
<dbReference type="Pfam" id="PF00583">
    <property type="entry name" value="Acetyltransf_1"/>
    <property type="match status" value="1"/>
</dbReference>
<dbReference type="InterPro" id="IPR000182">
    <property type="entry name" value="GNAT_dom"/>
</dbReference>
<dbReference type="PANTHER" id="PTHR43415:SF5">
    <property type="entry name" value="ACETYLTRANSFERASE"/>
    <property type="match status" value="1"/>
</dbReference>
<dbReference type="PROSITE" id="PS51186">
    <property type="entry name" value="GNAT"/>
    <property type="match status" value="1"/>
</dbReference>
<dbReference type="InterPro" id="IPR016181">
    <property type="entry name" value="Acyl_CoA_acyltransferase"/>
</dbReference>
<evidence type="ECO:0000259" key="1">
    <source>
        <dbReference type="PROSITE" id="PS51186"/>
    </source>
</evidence>
<dbReference type="SUPFAM" id="SSF55729">
    <property type="entry name" value="Acyl-CoA N-acyltransferases (Nat)"/>
    <property type="match status" value="1"/>
</dbReference>
<feature type="domain" description="N-acetyltransferase" evidence="1">
    <location>
        <begin position="1"/>
        <end position="150"/>
    </location>
</feature>
<dbReference type="Gene3D" id="3.40.630.30">
    <property type="match status" value="1"/>
</dbReference>
<evidence type="ECO:0000313" key="2">
    <source>
        <dbReference type="EMBL" id="QAV32984.1"/>
    </source>
</evidence>
<evidence type="ECO:0000313" key="3">
    <source>
        <dbReference type="Proteomes" id="UP000288947"/>
    </source>
</evidence>
<dbReference type="PANTHER" id="PTHR43415">
    <property type="entry name" value="SPERMIDINE N(1)-ACETYLTRANSFERASE"/>
    <property type="match status" value="1"/>
</dbReference>
<reference evidence="2 3" key="1">
    <citation type="submission" date="2018-01" db="EMBL/GenBank/DDBJ databases">
        <title>The whole genome sequencing and assembly of Fervidobacterium changbaicum CBS-1 strain.</title>
        <authorList>
            <person name="Kim J.-Y."/>
            <person name="Park M.-K."/>
            <person name="Yi H."/>
            <person name="Bahn Y.-S."/>
            <person name="Kim J.F."/>
            <person name="Lee D.-W."/>
        </authorList>
    </citation>
    <scope>NUCLEOTIDE SEQUENCE [LARGE SCALE GENOMIC DNA]</scope>
    <source>
        <strain evidence="2 3">CBS-1</strain>
    </source>
</reference>
<proteinExistence type="predicted"/>
<dbReference type="Proteomes" id="UP000288947">
    <property type="component" value="Chromosome"/>
</dbReference>
<keyword evidence="3" id="KW-1185">Reference proteome</keyword>
<sequence length="159" mass="19082">MGKFKQEDHKLTFRVSEDILLELPEEDVMYFSERKITKAKPVVLVFSVEEDDRIEKIGFVEFDLRVLNRNAYITYYVSPVWRGRGLGKLMLKKAFDFAFRELNLHRITAEVYEYNERSLKLLEGLGFHREGILKEAKYHDGRYWDIIILGMLRENWKDR</sequence>